<dbReference type="OrthoDB" id="6624781at2"/>
<dbReference type="Gene3D" id="3.10.180.10">
    <property type="entry name" value="2,3-Dihydroxybiphenyl 1,2-Dioxygenase, domain 1"/>
    <property type="match status" value="1"/>
</dbReference>
<dbReference type="RefSeq" id="WP_092651563.1">
    <property type="nucleotide sequence ID" value="NZ_LT629732.1"/>
</dbReference>
<protein>
    <submittedName>
        <fullName evidence="2">Uncharacterized conserved protein PhnB, glyoxalase superfamily</fullName>
    </submittedName>
</protein>
<dbReference type="Pfam" id="PF00903">
    <property type="entry name" value="Glyoxalase"/>
    <property type="match status" value="1"/>
</dbReference>
<dbReference type="InterPro" id="IPR037523">
    <property type="entry name" value="VOC_core"/>
</dbReference>
<dbReference type="STRING" id="117157.SAMN04489717_1319"/>
<proteinExistence type="predicted"/>
<dbReference type="EMBL" id="LT629732">
    <property type="protein sequence ID" value="SDS01036.1"/>
    <property type="molecule type" value="Genomic_DNA"/>
</dbReference>
<dbReference type="InterPro" id="IPR004360">
    <property type="entry name" value="Glyas_Fos-R_dOase_dom"/>
</dbReference>
<gene>
    <name evidence="2" type="ORF">SAMN04489717_1319</name>
</gene>
<dbReference type="Proteomes" id="UP000198983">
    <property type="component" value="Chromosome I"/>
</dbReference>
<organism evidence="2 3">
    <name type="scientific">Actinopolymorpha singaporensis</name>
    <dbReference type="NCBI Taxonomy" id="117157"/>
    <lineage>
        <taxon>Bacteria</taxon>
        <taxon>Bacillati</taxon>
        <taxon>Actinomycetota</taxon>
        <taxon>Actinomycetes</taxon>
        <taxon>Propionibacteriales</taxon>
        <taxon>Actinopolymorphaceae</taxon>
        <taxon>Actinopolymorpha</taxon>
    </lineage>
</organism>
<evidence type="ECO:0000313" key="3">
    <source>
        <dbReference type="Proteomes" id="UP000198983"/>
    </source>
</evidence>
<sequence length="121" mass="13161">MERAIPILPADDLHTARDFYVDGLGFTVTFEVSDDGTTGLLGLERGTLRLTIDAPMSGHGREACVSLEVDDADAYYEEWGRRVRIGGPPQNESWGARTFNVIDPAGNTLFVMGPTRQSDSG</sequence>
<dbReference type="InterPro" id="IPR029068">
    <property type="entry name" value="Glyas_Bleomycin-R_OHBP_Dase"/>
</dbReference>
<evidence type="ECO:0000313" key="2">
    <source>
        <dbReference type="EMBL" id="SDS01036.1"/>
    </source>
</evidence>
<feature type="domain" description="VOC" evidence="1">
    <location>
        <begin position="1"/>
        <end position="114"/>
    </location>
</feature>
<name>A0A1H1NPV5_9ACTN</name>
<dbReference type="PROSITE" id="PS51819">
    <property type="entry name" value="VOC"/>
    <property type="match status" value="1"/>
</dbReference>
<dbReference type="AlphaFoldDB" id="A0A1H1NPV5"/>
<evidence type="ECO:0000259" key="1">
    <source>
        <dbReference type="PROSITE" id="PS51819"/>
    </source>
</evidence>
<accession>A0A1H1NPV5</accession>
<keyword evidence="3" id="KW-1185">Reference proteome</keyword>
<reference evidence="2 3" key="1">
    <citation type="submission" date="2016-10" db="EMBL/GenBank/DDBJ databases">
        <authorList>
            <person name="de Groot N.N."/>
        </authorList>
    </citation>
    <scope>NUCLEOTIDE SEQUENCE [LARGE SCALE GENOMIC DNA]</scope>
    <source>
        <strain evidence="2 3">DSM 22024</strain>
    </source>
</reference>
<dbReference type="SUPFAM" id="SSF54593">
    <property type="entry name" value="Glyoxalase/Bleomycin resistance protein/Dihydroxybiphenyl dioxygenase"/>
    <property type="match status" value="1"/>
</dbReference>